<dbReference type="NCBIfam" id="TIGR00358">
    <property type="entry name" value="3_prime_RNase"/>
    <property type="match status" value="1"/>
</dbReference>
<dbReference type="SMART" id="SM00955">
    <property type="entry name" value="RNB"/>
    <property type="match status" value="1"/>
</dbReference>
<dbReference type="PROSITE" id="PS50126">
    <property type="entry name" value="S1"/>
    <property type="match status" value="1"/>
</dbReference>
<dbReference type="InterPro" id="IPR050180">
    <property type="entry name" value="RNR_Ribonuclease"/>
</dbReference>
<evidence type="ECO:0000256" key="7">
    <source>
        <dbReference type="HAMAP-Rule" id="MF_01895"/>
    </source>
</evidence>
<evidence type="ECO:0000256" key="2">
    <source>
        <dbReference type="ARBA" id="ARBA00022490"/>
    </source>
</evidence>
<dbReference type="HAMAP" id="MF_01895">
    <property type="entry name" value="RNase_R"/>
    <property type="match status" value="1"/>
</dbReference>
<dbReference type="EMBL" id="FNDO01000003">
    <property type="protein sequence ID" value="SDH22900.1"/>
    <property type="molecule type" value="Genomic_DNA"/>
</dbReference>
<comment type="catalytic activity">
    <reaction evidence="1 7">
        <text>Exonucleolytic cleavage in the 3'- to 5'-direction to yield nucleoside 5'-phosphates.</text>
        <dbReference type="EC" id="3.1.13.1"/>
    </reaction>
</comment>
<evidence type="ECO:0000259" key="8">
    <source>
        <dbReference type="PROSITE" id="PS50126"/>
    </source>
</evidence>
<proteinExistence type="inferred from homology"/>
<dbReference type="InterPro" id="IPR012340">
    <property type="entry name" value="NA-bd_OB-fold"/>
</dbReference>
<keyword evidence="2 7" id="KW-0963">Cytoplasm</keyword>
<comment type="subcellular location">
    <subcellularLocation>
        <location evidence="7">Cytoplasm</location>
    </subcellularLocation>
</comment>
<dbReference type="GO" id="GO:0005829">
    <property type="term" value="C:cytosol"/>
    <property type="evidence" value="ECO:0007669"/>
    <property type="project" value="TreeGrafter"/>
</dbReference>
<dbReference type="SMART" id="SM00316">
    <property type="entry name" value="S1"/>
    <property type="match status" value="1"/>
</dbReference>
<comment type="similarity">
    <text evidence="7">Belongs to the RNR ribonuclease family. RNase R subfamily.</text>
</comment>
<keyword evidence="5 7" id="KW-0269">Exonuclease</keyword>
<organism evidence="9 10">
    <name type="scientific">Bacteroides ovatus</name>
    <dbReference type="NCBI Taxonomy" id="28116"/>
    <lineage>
        <taxon>Bacteria</taxon>
        <taxon>Pseudomonadati</taxon>
        <taxon>Bacteroidota</taxon>
        <taxon>Bacteroidia</taxon>
        <taxon>Bacteroidales</taxon>
        <taxon>Bacteroidaceae</taxon>
        <taxon>Bacteroides</taxon>
    </lineage>
</organism>
<dbReference type="EC" id="3.1.13.1" evidence="7"/>
<dbReference type="GO" id="GO:0008859">
    <property type="term" value="F:exoribonuclease II activity"/>
    <property type="evidence" value="ECO:0007669"/>
    <property type="project" value="UniProtKB-UniRule"/>
</dbReference>
<evidence type="ECO:0000256" key="1">
    <source>
        <dbReference type="ARBA" id="ARBA00001849"/>
    </source>
</evidence>
<evidence type="ECO:0000313" key="9">
    <source>
        <dbReference type="EMBL" id="SDH22900.1"/>
    </source>
</evidence>
<dbReference type="Pfam" id="PF00773">
    <property type="entry name" value="RNB"/>
    <property type="match status" value="1"/>
</dbReference>
<dbReference type="NCBIfam" id="TIGR02063">
    <property type="entry name" value="RNase_R"/>
    <property type="match status" value="1"/>
</dbReference>
<dbReference type="Proteomes" id="UP000181870">
    <property type="component" value="Unassembled WGS sequence"/>
</dbReference>
<keyword evidence="4 7" id="KW-0378">Hydrolase</keyword>
<dbReference type="InterPro" id="IPR011805">
    <property type="entry name" value="RNase_R"/>
</dbReference>
<keyword evidence="6 7" id="KW-0694">RNA-binding</keyword>
<protein>
    <recommendedName>
        <fullName evidence="7">Ribonuclease R</fullName>
        <shortName evidence="7">RNase R</shortName>
        <ecNumber evidence="7">3.1.13.1</ecNumber>
    </recommendedName>
</protein>
<keyword evidence="3 7" id="KW-0540">Nuclease</keyword>
<dbReference type="InterPro" id="IPR001900">
    <property type="entry name" value="RNase_II/R"/>
</dbReference>
<evidence type="ECO:0000256" key="4">
    <source>
        <dbReference type="ARBA" id="ARBA00022801"/>
    </source>
</evidence>
<dbReference type="InterPro" id="IPR040476">
    <property type="entry name" value="CSD2"/>
</dbReference>
<dbReference type="InterPro" id="IPR003029">
    <property type="entry name" value="S1_domain"/>
</dbReference>
<dbReference type="PANTHER" id="PTHR23355">
    <property type="entry name" value="RIBONUCLEASE"/>
    <property type="match status" value="1"/>
</dbReference>
<dbReference type="Pfam" id="PF00575">
    <property type="entry name" value="S1"/>
    <property type="match status" value="1"/>
</dbReference>
<sequence length="718" mass="82171">MAKKKEKKEKKAGKRMSKKELAALLIDFFHAKPNETLSMKYIFSELRLTTHPQKMLCVDILHDLLDDDYISEIEKGKFRLTNHGTEMVGTFQRKSNGKNSFIPEEGGDPIFVAERNSAHAMNNDKVKITFYAKRKNREAEGEVIEILERANDTFVGTLEVAKSYAFLVTENRTLANDIFIPKDKLKGGKTGDKAIVKVTEWPDKAKNPIGQVIDILGQAGDNTTEMHAILAEFGLPYVYPKAVETAADKIPAEISAEEIAKREDFRKVTTFTIDPKDAKDFDDALSIRKLKDGLWEVGVHIADVTHYVKEGSIIDKEAEKRATSVYLVDRTIPMLPERLCNFICSLRPNEEKLAFSVIFDITEKGEVRDSRIVHTVINSDRRFTYEEAQQIIETKEGDFKEEVLTLDTIAKALREKRFSAGAINFDRYEVKFEIDEKGKPISVYFKESKDANKLVEEFMLLANKTVAEKIGCVPKNKKAKVLPYRIHDLPDPEKLENLSQFIARFGYKVRTSGTKTDISKSINHLLDDIHGKKEENLIETVSIRAMQKARYSTHNIGHYGLAFEYYTHFTSPIRRFPDMMVHRLVTKYMDGGRSVSEAKYEDLCDHSSNMEQIAANAERASIKYKQVEFMSERLGQIYDGVISGVTEWGLYVELNENKCEGLVPVRDLDDDYYEFDEKNYCLRGRRKNKIYSLGDAITVRVARANLEKKQLDFELIEK</sequence>
<accession>A0A1G8ARJ7</accession>
<dbReference type="Gene3D" id="2.40.50.140">
    <property type="entry name" value="Nucleic acid-binding proteins"/>
    <property type="match status" value="3"/>
</dbReference>
<dbReference type="Pfam" id="PF17876">
    <property type="entry name" value="CSD2"/>
    <property type="match status" value="1"/>
</dbReference>
<dbReference type="GO" id="GO:0003723">
    <property type="term" value="F:RNA binding"/>
    <property type="evidence" value="ECO:0007669"/>
    <property type="project" value="UniProtKB-UniRule"/>
</dbReference>
<dbReference type="InterPro" id="IPR022966">
    <property type="entry name" value="RNase_II/R_CS"/>
</dbReference>
<dbReference type="RefSeq" id="WP_074635764.1">
    <property type="nucleotide sequence ID" value="NZ_FNDO01000003.1"/>
</dbReference>
<evidence type="ECO:0000313" key="10">
    <source>
        <dbReference type="Proteomes" id="UP000181870"/>
    </source>
</evidence>
<gene>
    <name evidence="7" type="primary">rnr</name>
    <name evidence="9" type="ORF">SAMN05192582_100319</name>
</gene>
<evidence type="ECO:0000256" key="3">
    <source>
        <dbReference type="ARBA" id="ARBA00022722"/>
    </source>
</evidence>
<dbReference type="InterPro" id="IPR004476">
    <property type="entry name" value="RNase_II/RNase_R"/>
</dbReference>
<dbReference type="SUPFAM" id="SSF50249">
    <property type="entry name" value="Nucleic acid-binding proteins"/>
    <property type="match status" value="3"/>
</dbReference>
<dbReference type="PANTHER" id="PTHR23355:SF9">
    <property type="entry name" value="DIS3-LIKE EXONUCLEASE 2"/>
    <property type="match status" value="1"/>
</dbReference>
<evidence type="ECO:0000256" key="5">
    <source>
        <dbReference type="ARBA" id="ARBA00022839"/>
    </source>
</evidence>
<dbReference type="FunFam" id="2.40.50.140:FF:000227">
    <property type="entry name" value="Ribonuclease R"/>
    <property type="match status" value="1"/>
</dbReference>
<dbReference type="CDD" id="cd04471">
    <property type="entry name" value="S1_RNase_R"/>
    <property type="match status" value="1"/>
</dbReference>
<dbReference type="PROSITE" id="PS01175">
    <property type="entry name" value="RIBONUCLEASE_II"/>
    <property type="match status" value="1"/>
</dbReference>
<dbReference type="AlphaFoldDB" id="A0A1G8ARJ7"/>
<dbReference type="GO" id="GO:0006402">
    <property type="term" value="P:mRNA catabolic process"/>
    <property type="evidence" value="ECO:0007669"/>
    <property type="project" value="TreeGrafter"/>
</dbReference>
<reference evidence="9 10" key="1">
    <citation type="submission" date="2016-10" db="EMBL/GenBank/DDBJ databases">
        <authorList>
            <person name="de Groot N.N."/>
        </authorList>
    </citation>
    <scope>NUCLEOTIDE SEQUENCE [LARGE SCALE GENOMIC DNA]</scope>
    <source>
        <strain evidence="9 10">NLAE-zl-C57</strain>
    </source>
</reference>
<feature type="domain" description="S1 motif" evidence="8">
    <location>
        <begin position="635"/>
        <end position="716"/>
    </location>
</feature>
<evidence type="ECO:0000256" key="6">
    <source>
        <dbReference type="ARBA" id="ARBA00022884"/>
    </source>
</evidence>
<comment type="function">
    <text evidence="7">3'-5' exoribonuclease that releases 5'-nucleoside monophosphates and is involved in maturation of structured RNAs.</text>
</comment>
<name>A0A1G8ARJ7_BACOV</name>